<gene>
    <name evidence="1" type="ORF">PORY_002202</name>
</gene>
<evidence type="ECO:0000313" key="1">
    <source>
        <dbReference type="EMBL" id="KAG4304492.1"/>
    </source>
</evidence>
<keyword evidence="2" id="KW-1185">Reference proteome</keyword>
<evidence type="ECO:0000313" key="2">
    <source>
        <dbReference type="Proteomes" id="UP000768646"/>
    </source>
</evidence>
<name>A0ACB7CBQ1_9ASCO</name>
<dbReference type="EMBL" id="JABTEG010000008">
    <property type="protein sequence ID" value="KAG4304492.1"/>
    <property type="molecule type" value="Genomic_DNA"/>
</dbReference>
<accession>A0ACB7CBQ1</accession>
<proteinExistence type="predicted"/>
<reference evidence="1 2" key="1">
    <citation type="journal article" date="2021" name="Commun. Biol.">
        <title>Genomic insights into the host specific adaptation of the Pneumocystis genus.</title>
        <authorList>
            <person name="Cisse O.H."/>
            <person name="Ma L."/>
            <person name="Dekker J.P."/>
            <person name="Khil P.P."/>
            <person name="Youn J.-H."/>
            <person name="Brenchley J.M."/>
            <person name="Blair R."/>
            <person name="Pahar B."/>
            <person name="Chabe M."/>
            <person name="Van Rompay K.K.A."/>
            <person name="Keesler R."/>
            <person name="Sukura A."/>
            <person name="Hirsch V."/>
            <person name="Kutty G."/>
            <person name="Liu Y."/>
            <person name="Peng L."/>
            <person name="Chen J."/>
            <person name="Song J."/>
            <person name="Weissenbacher-Lang C."/>
            <person name="Xu J."/>
            <person name="Upham N.S."/>
            <person name="Stajich J.E."/>
            <person name="Cuomo C.A."/>
            <person name="Cushion M.T."/>
            <person name="Kovacs J.A."/>
        </authorList>
    </citation>
    <scope>NUCLEOTIDE SEQUENCE [LARGE SCALE GENOMIC DNA]</scope>
    <source>
        <strain evidence="1 2">RABM</strain>
    </source>
</reference>
<sequence length="122" mass="13077">MGSDCSIPGCITTLLRLLLPKSFSISYSPSTNGPSGICKTVDSVLGQVPDVISTVTQCLNKHNISLMQEDSNKGPEDSQEGGSNEQDPSQPNEEDVNKTDKDDPNKPNSTPKRLVLQGCLIM</sequence>
<organism evidence="1 2">
    <name type="scientific">Pneumocystis oryctolagi</name>
    <dbReference type="NCBI Taxonomy" id="42067"/>
    <lineage>
        <taxon>Eukaryota</taxon>
        <taxon>Fungi</taxon>
        <taxon>Dikarya</taxon>
        <taxon>Ascomycota</taxon>
        <taxon>Taphrinomycotina</taxon>
        <taxon>Pneumocystomycetes</taxon>
        <taxon>Pneumocystaceae</taxon>
        <taxon>Pneumocystis</taxon>
    </lineage>
</organism>
<dbReference type="Proteomes" id="UP000768646">
    <property type="component" value="Unassembled WGS sequence"/>
</dbReference>
<comment type="caution">
    <text evidence="1">The sequence shown here is derived from an EMBL/GenBank/DDBJ whole genome shotgun (WGS) entry which is preliminary data.</text>
</comment>
<protein>
    <submittedName>
        <fullName evidence="1">Uncharacterized protein</fullName>
    </submittedName>
</protein>